<reference evidence="1 2" key="1">
    <citation type="journal article" date="2011" name="Stand. Genomic Sci.">
        <title>Complete genome sequence of Marivirga tractuosa type strain (H-43).</title>
        <authorList>
            <person name="Pagani I."/>
            <person name="Chertkov O."/>
            <person name="Lapidus A."/>
            <person name="Lucas S."/>
            <person name="Del Rio T.G."/>
            <person name="Tice H."/>
            <person name="Copeland A."/>
            <person name="Cheng J.F."/>
            <person name="Nolan M."/>
            <person name="Saunders E."/>
            <person name="Pitluck S."/>
            <person name="Held B."/>
            <person name="Goodwin L."/>
            <person name="Liolios K."/>
            <person name="Ovchinikova G."/>
            <person name="Ivanova N."/>
            <person name="Mavromatis K."/>
            <person name="Pati A."/>
            <person name="Chen A."/>
            <person name="Palaniappan K."/>
            <person name="Land M."/>
            <person name="Hauser L."/>
            <person name="Jeffries C.D."/>
            <person name="Detter J.C."/>
            <person name="Han C."/>
            <person name="Tapia R."/>
            <person name="Ngatchou-Djao O.D."/>
            <person name="Rohde M."/>
            <person name="Goker M."/>
            <person name="Spring S."/>
            <person name="Sikorski J."/>
            <person name="Woyke T."/>
            <person name="Bristow J."/>
            <person name="Eisen J.A."/>
            <person name="Markowitz V."/>
            <person name="Hugenholtz P."/>
            <person name="Klenk H.P."/>
            <person name="Kyrpides N.C."/>
        </authorList>
    </citation>
    <scope>NUCLEOTIDE SEQUENCE [LARGE SCALE GENOMIC DNA]</scope>
    <source>
        <strain evidence="2">ATCC 23168 / DSM 4126 / NBRC 15989 / NCIMB 1408 / VKM B-1430 / H-43</strain>
    </source>
</reference>
<dbReference type="Proteomes" id="UP000008720">
    <property type="component" value="Chromosome"/>
</dbReference>
<evidence type="ECO:0000313" key="1">
    <source>
        <dbReference type="EMBL" id="ADR20285.1"/>
    </source>
</evidence>
<evidence type="ECO:0000313" key="2">
    <source>
        <dbReference type="Proteomes" id="UP000008720"/>
    </source>
</evidence>
<dbReference type="EMBL" id="CP002349">
    <property type="protein sequence ID" value="ADR20285.1"/>
    <property type="molecule type" value="Genomic_DNA"/>
</dbReference>
<dbReference type="RefSeq" id="WP_013452436.1">
    <property type="nucleotide sequence ID" value="NC_014759.1"/>
</dbReference>
<keyword evidence="2" id="KW-1185">Reference proteome</keyword>
<dbReference type="OrthoDB" id="1119914at2"/>
<dbReference type="AlphaFoldDB" id="E4TLZ4"/>
<dbReference type="KEGG" id="mtt:Ftrac_0276"/>
<proteinExistence type="predicted"/>
<dbReference type="HOGENOM" id="CLU_893475_0_0_10"/>
<dbReference type="eggNOG" id="ENOG502ZB0M">
    <property type="taxonomic scope" value="Bacteria"/>
</dbReference>
<organism evidence="1 2">
    <name type="scientific">Marivirga tractuosa (strain ATCC 23168 / DSM 4126 / NBRC 15989 / NCIMB 1408 / VKM B-1430 / H-43)</name>
    <name type="common">Microscilla tractuosa</name>
    <name type="synonym">Flexibacter tractuosus</name>
    <dbReference type="NCBI Taxonomy" id="643867"/>
    <lineage>
        <taxon>Bacteria</taxon>
        <taxon>Pseudomonadati</taxon>
        <taxon>Bacteroidota</taxon>
        <taxon>Cytophagia</taxon>
        <taxon>Cytophagales</taxon>
        <taxon>Marivirgaceae</taxon>
        <taxon>Marivirga</taxon>
    </lineage>
</organism>
<dbReference type="STRING" id="643867.Ftrac_0276"/>
<sequence length="317" mass="35570">MPINPKTIIIITLLILPYLGFGQGCSDAGFCTMGAMKPAQDFNKKVPVQLRSIGLTLYEGQSNTSPIIRAGIIDFGLLIAGQYDFQVKVPYMRIDGNFGTTSGLGDISLSLTKSLHATPEYTIMATLGTKIPTNRSNLQAADRQAVLPMYYQTSLGTFDFIAGGTFLNKEWMISAGYQQPLVHINENTFEPTEAKWSWYEGGMEYVRKHDGSRMLKRGADVMMRFERNFRMSRLNLNIGLLPIYRITRDQVLNDNDEYVKLDGTRGLALSALAGLNYKFNVFSSIQLIYGHKITDRAVNPDGLTRKHVINLSYNYNF</sequence>
<dbReference type="PROSITE" id="PS51257">
    <property type="entry name" value="PROKAR_LIPOPROTEIN"/>
    <property type="match status" value="1"/>
</dbReference>
<accession>E4TLZ4</accession>
<name>E4TLZ4_MARTH</name>
<gene>
    <name evidence="1" type="ordered locus">Ftrac_0276</name>
</gene>
<protein>
    <submittedName>
        <fullName evidence="1">Uncharacterized protein</fullName>
    </submittedName>
</protein>